<dbReference type="RefSeq" id="WP_109603948.1">
    <property type="nucleotide sequence ID" value="NZ_QGGI01000003.1"/>
</dbReference>
<organism evidence="3 4">
    <name type="scientific">Oceanotoga teriensis</name>
    <dbReference type="NCBI Taxonomy" id="515440"/>
    <lineage>
        <taxon>Bacteria</taxon>
        <taxon>Thermotogati</taxon>
        <taxon>Thermotogota</taxon>
        <taxon>Thermotogae</taxon>
        <taxon>Petrotogales</taxon>
        <taxon>Petrotogaceae</taxon>
        <taxon>Oceanotoga</taxon>
    </lineage>
</organism>
<dbReference type="CDD" id="cd07187">
    <property type="entry name" value="YvcK_like"/>
    <property type="match status" value="1"/>
</dbReference>
<proteinExistence type="inferred from homology"/>
<evidence type="ECO:0000256" key="2">
    <source>
        <dbReference type="HAMAP-Rule" id="MF_00973"/>
    </source>
</evidence>
<dbReference type="AlphaFoldDB" id="A0AA45HJF8"/>
<dbReference type="SUPFAM" id="SSF142338">
    <property type="entry name" value="CofD-like"/>
    <property type="match status" value="1"/>
</dbReference>
<keyword evidence="1 2" id="KW-0963">Cytoplasm</keyword>
<dbReference type="PANTHER" id="PTHR30135:SF3">
    <property type="entry name" value="GLUCONEOGENESIS FACTOR-RELATED"/>
    <property type="match status" value="1"/>
</dbReference>
<protein>
    <recommendedName>
        <fullName evidence="2">Putative gluconeogenesis factor</fullName>
    </recommendedName>
</protein>
<sequence>MKNIVVIGGGTGLNQLLRGLKWEKEFSIISVVAVTDDGGSSGIIRNDFEILPPGDIRNNIVALAEKESLLTDLLNYRFKEGFLDNHNLGNIILLALTRLNNNNFPMAIKNLSEFLNTRGKVYPSSTELITIAAEFDDGGIEFGETNIVNKNKPIKRVWIDGNNEAYEQSKTALKEADAIILGPGSLYTSVVTNILVKGIKEAINESNAKKIYISNIMTQLGETIDYDLKKHVDIIENYLDSKLDYIIANDGSIPDFVYNRYKKQGVDNVKIDFYDDRIIQSDLIYFINKEKPIIRHDSTKISKILKEIIIGD</sequence>
<dbReference type="GO" id="GO:0008360">
    <property type="term" value="P:regulation of cell shape"/>
    <property type="evidence" value="ECO:0007669"/>
    <property type="project" value="UniProtKB-UniRule"/>
</dbReference>
<dbReference type="Proteomes" id="UP000245921">
    <property type="component" value="Unassembled WGS sequence"/>
</dbReference>
<evidence type="ECO:0000313" key="4">
    <source>
        <dbReference type="Proteomes" id="UP000245921"/>
    </source>
</evidence>
<dbReference type="PANTHER" id="PTHR30135">
    <property type="entry name" value="UNCHARACTERIZED PROTEIN YVCK-RELATED"/>
    <property type="match status" value="1"/>
</dbReference>
<dbReference type="GO" id="GO:0043743">
    <property type="term" value="F:LPPG:FO 2-phospho-L-lactate transferase activity"/>
    <property type="evidence" value="ECO:0007669"/>
    <property type="project" value="InterPro"/>
</dbReference>
<evidence type="ECO:0000256" key="1">
    <source>
        <dbReference type="ARBA" id="ARBA00022490"/>
    </source>
</evidence>
<reference evidence="3 4" key="1">
    <citation type="submission" date="2018-05" db="EMBL/GenBank/DDBJ databases">
        <title>Genomic Encyclopedia of Type Strains, Phase IV (KMG-IV): sequencing the most valuable type-strain genomes for metagenomic binning, comparative biology and taxonomic classification.</title>
        <authorList>
            <person name="Goeker M."/>
        </authorList>
    </citation>
    <scope>NUCLEOTIDE SEQUENCE [LARGE SCALE GENOMIC DNA]</scope>
    <source>
        <strain evidence="3 4">DSM 24906</strain>
    </source>
</reference>
<dbReference type="InterPro" id="IPR002882">
    <property type="entry name" value="CofD"/>
</dbReference>
<comment type="function">
    <text evidence="2">Required for morphogenesis under gluconeogenic growth conditions.</text>
</comment>
<comment type="caution">
    <text evidence="3">The sequence shown here is derived from an EMBL/GenBank/DDBJ whole genome shotgun (WGS) entry which is preliminary data.</text>
</comment>
<dbReference type="Gene3D" id="3.40.50.10680">
    <property type="entry name" value="CofD-like domains"/>
    <property type="match status" value="1"/>
</dbReference>
<evidence type="ECO:0000313" key="3">
    <source>
        <dbReference type="EMBL" id="PWJ95827.1"/>
    </source>
</evidence>
<dbReference type="InterPro" id="IPR038136">
    <property type="entry name" value="CofD-like_dom_sf"/>
</dbReference>
<gene>
    <name evidence="3" type="ORF">C7380_1032</name>
</gene>
<dbReference type="Pfam" id="PF01933">
    <property type="entry name" value="CofD"/>
    <property type="match status" value="1"/>
</dbReference>
<dbReference type="NCBIfam" id="TIGR01826">
    <property type="entry name" value="CofD_related"/>
    <property type="match status" value="1"/>
</dbReference>
<dbReference type="InterPro" id="IPR010119">
    <property type="entry name" value="Gluconeogen_factor"/>
</dbReference>
<keyword evidence="4" id="KW-1185">Reference proteome</keyword>
<dbReference type="GO" id="GO:0005737">
    <property type="term" value="C:cytoplasm"/>
    <property type="evidence" value="ECO:0007669"/>
    <property type="project" value="UniProtKB-SubCell"/>
</dbReference>
<comment type="subcellular location">
    <subcellularLocation>
        <location evidence="2">Cytoplasm</location>
    </subcellularLocation>
</comment>
<comment type="similarity">
    <text evidence="2">Belongs to the gluconeogenesis factor family.</text>
</comment>
<accession>A0AA45HJF8</accession>
<name>A0AA45HJF8_9BACT</name>
<dbReference type="HAMAP" id="MF_00973">
    <property type="entry name" value="Gluconeogen_factor"/>
    <property type="match status" value="1"/>
</dbReference>
<dbReference type="EMBL" id="QGGI01000003">
    <property type="protein sequence ID" value="PWJ95827.1"/>
    <property type="molecule type" value="Genomic_DNA"/>
</dbReference>